<keyword evidence="1" id="KW-0812">Transmembrane</keyword>
<reference evidence="2" key="2">
    <citation type="journal article" date="2015" name="Fish Shellfish Immunol.">
        <title>Early steps in the European eel (Anguilla anguilla)-Vibrio vulnificus interaction in the gills: Role of the RtxA13 toxin.</title>
        <authorList>
            <person name="Callol A."/>
            <person name="Pajuelo D."/>
            <person name="Ebbesson L."/>
            <person name="Teles M."/>
            <person name="MacKenzie S."/>
            <person name="Amaro C."/>
        </authorList>
    </citation>
    <scope>NUCLEOTIDE SEQUENCE</scope>
</reference>
<keyword evidence="1" id="KW-0472">Membrane</keyword>
<dbReference type="EMBL" id="GBXM01043358">
    <property type="protein sequence ID" value="JAH65219.1"/>
    <property type="molecule type" value="Transcribed_RNA"/>
</dbReference>
<keyword evidence="1" id="KW-1133">Transmembrane helix</keyword>
<feature type="transmembrane region" description="Helical" evidence="1">
    <location>
        <begin position="12"/>
        <end position="32"/>
    </location>
</feature>
<evidence type="ECO:0000313" key="2">
    <source>
        <dbReference type="EMBL" id="JAH65219.1"/>
    </source>
</evidence>
<evidence type="ECO:0000256" key="1">
    <source>
        <dbReference type="SAM" id="Phobius"/>
    </source>
</evidence>
<protein>
    <submittedName>
        <fullName evidence="2">Uncharacterized protein</fullName>
    </submittedName>
</protein>
<reference evidence="2" key="1">
    <citation type="submission" date="2014-11" db="EMBL/GenBank/DDBJ databases">
        <authorList>
            <person name="Amaro Gonzalez C."/>
        </authorList>
    </citation>
    <scope>NUCLEOTIDE SEQUENCE</scope>
</reference>
<organism evidence="2">
    <name type="scientific">Anguilla anguilla</name>
    <name type="common">European freshwater eel</name>
    <name type="synonym">Muraena anguilla</name>
    <dbReference type="NCBI Taxonomy" id="7936"/>
    <lineage>
        <taxon>Eukaryota</taxon>
        <taxon>Metazoa</taxon>
        <taxon>Chordata</taxon>
        <taxon>Craniata</taxon>
        <taxon>Vertebrata</taxon>
        <taxon>Euteleostomi</taxon>
        <taxon>Actinopterygii</taxon>
        <taxon>Neopterygii</taxon>
        <taxon>Teleostei</taxon>
        <taxon>Anguilliformes</taxon>
        <taxon>Anguillidae</taxon>
        <taxon>Anguilla</taxon>
    </lineage>
</organism>
<name>A0A0E9UH50_ANGAN</name>
<proteinExistence type="predicted"/>
<sequence>MLLKSRVAKFMRFLLSSYCVLKYHVLNLFSAYSNASL</sequence>
<accession>A0A0E9UH50</accession>
<dbReference type="AlphaFoldDB" id="A0A0E9UH50"/>